<dbReference type="Proteomes" id="UP001152799">
    <property type="component" value="Chromosome 10"/>
</dbReference>
<name>A0A9N9MF90_9CUCU</name>
<sequence length="303" mass="34163">MSDESIEAFLQRIHKDEEDYMIVLSIRDELMENVFEECFKNYLKNQGVKFIVQCAYDAMIKYLSFEFYYHPEVPDVNQSLWIPDEPIESSPKDSWAAEAVPLQPKVQQTEMTSAKLEEDTEEKEEGGHEKTPSISSDNRSVHGFEPKCCACLGHPCTCLVTADISCKLFDEILEKANTTVKSSSQSKHSSLAEKQLSDTANEVIREKSNTNEADVPQPQSLISTQETDLETPTIALLSEILEKSKVPTPKIKEVTAPKQIHETEYLEDLLRSANASTVKLPALRVKSTLQFKPISKPSKKGKF</sequence>
<dbReference type="EMBL" id="OU892286">
    <property type="protein sequence ID" value="CAG9761328.1"/>
    <property type="molecule type" value="Genomic_DNA"/>
</dbReference>
<proteinExistence type="predicted"/>
<protein>
    <submittedName>
        <fullName evidence="2">Uncharacterized protein</fullName>
    </submittedName>
</protein>
<evidence type="ECO:0000256" key="1">
    <source>
        <dbReference type="SAM" id="MobiDB-lite"/>
    </source>
</evidence>
<evidence type="ECO:0000313" key="3">
    <source>
        <dbReference type="Proteomes" id="UP001152799"/>
    </source>
</evidence>
<accession>A0A9N9MF90</accession>
<feature type="region of interest" description="Disordered" evidence="1">
    <location>
        <begin position="103"/>
        <end position="138"/>
    </location>
</feature>
<organism evidence="2 3">
    <name type="scientific">Ceutorhynchus assimilis</name>
    <name type="common">cabbage seed weevil</name>
    <dbReference type="NCBI Taxonomy" id="467358"/>
    <lineage>
        <taxon>Eukaryota</taxon>
        <taxon>Metazoa</taxon>
        <taxon>Ecdysozoa</taxon>
        <taxon>Arthropoda</taxon>
        <taxon>Hexapoda</taxon>
        <taxon>Insecta</taxon>
        <taxon>Pterygota</taxon>
        <taxon>Neoptera</taxon>
        <taxon>Endopterygota</taxon>
        <taxon>Coleoptera</taxon>
        <taxon>Polyphaga</taxon>
        <taxon>Cucujiformia</taxon>
        <taxon>Curculionidae</taxon>
        <taxon>Ceutorhynchinae</taxon>
        <taxon>Ceutorhynchus</taxon>
    </lineage>
</organism>
<evidence type="ECO:0000313" key="2">
    <source>
        <dbReference type="EMBL" id="CAG9761328.1"/>
    </source>
</evidence>
<reference evidence="2" key="1">
    <citation type="submission" date="2022-01" db="EMBL/GenBank/DDBJ databases">
        <authorList>
            <person name="King R."/>
        </authorList>
    </citation>
    <scope>NUCLEOTIDE SEQUENCE</scope>
</reference>
<gene>
    <name evidence="2" type="ORF">CEUTPL_LOCUS2033</name>
</gene>
<dbReference type="AlphaFoldDB" id="A0A9N9MF90"/>
<dbReference type="OrthoDB" id="268799at2759"/>
<keyword evidence="3" id="KW-1185">Reference proteome</keyword>